<evidence type="ECO:0000313" key="3">
    <source>
        <dbReference type="EMBL" id="GLY65869.1"/>
    </source>
</evidence>
<dbReference type="NCBIfam" id="NF005559">
    <property type="entry name" value="PRK07231.1"/>
    <property type="match status" value="1"/>
</dbReference>
<organism evidence="3 4">
    <name type="scientific">Amycolatopsis taiwanensis</name>
    <dbReference type="NCBI Taxonomy" id="342230"/>
    <lineage>
        <taxon>Bacteria</taxon>
        <taxon>Bacillati</taxon>
        <taxon>Actinomycetota</taxon>
        <taxon>Actinomycetes</taxon>
        <taxon>Pseudonocardiales</taxon>
        <taxon>Pseudonocardiaceae</taxon>
        <taxon>Amycolatopsis</taxon>
    </lineage>
</organism>
<evidence type="ECO:0000256" key="1">
    <source>
        <dbReference type="ARBA" id="ARBA00006484"/>
    </source>
</evidence>
<dbReference type="Pfam" id="PF13561">
    <property type="entry name" value="adh_short_C2"/>
    <property type="match status" value="1"/>
</dbReference>
<comment type="similarity">
    <text evidence="1">Belongs to the short-chain dehydrogenases/reductases (SDR) family.</text>
</comment>
<gene>
    <name evidence="3" type="ORF">Atai01_24880</name>
</gene>
<keyword evidence="2" id="KW-0560">Oxidoreductase</keyword>
<dbReference type="PRINTS" id="PR00080">
    <property type="entry name" value="SDRFAMILY"/>
</dbReference>
<dbReference type="PROSITE" id="PS00061">
    <property type="entry name" value="ADH_SHORT"/>
    <property type="match status" value="1"/>
</dbReference>
<dbReference type="GO" id="GO:0016616">
    <property type="term" value="F:oxidoreductase activity, acting on the CH-OH group of donors, NAD or NADP as acceptor"/>
    <property type="evidence" value="ECO:0007669"/>
    <property type="project" value="TreeGrafter"/>
</dbReference>
<dbReference type="InterPro" id="IPR002347">
    <property type="entry name" value="SDR_fam"/>
</dbReference>
<dbReference type="RefSeq" id="WP_043844374.1">
    <property type="nucleotide sequence ID" value="NZ_BSTI01000005.1"/>
</dbReference>
<dbReference type="AlphaFoldDB" id="A0A9W6QXJ7"/>
<dbReference type="PRINTS" id="PR00081">
    <property type="entry name" value="GDHRDH"/>
</dbReference>
<accession>A0A9W6QXJ7</accession>
<dbReference type="InterPro" id="IPR036291">
    <property type="entry name" value="NAD(P)-bd_dom_sf"/>
</dbReference>
<evidence type="ECO:0000256" key="2">
    <source>
        <dbReference type="ARBA" id="ARBA00023002"/>
    </source>
</evidence>
<comment type="caution">
    <text evidence="3">The sequence shown here is derived from an EMBL/GenBank/DDBJ whole genome shotgun (WGS) entry which is preliminary data.</text>
</comment>
<reference evidence="3" key="1">
    <citation type="submission" date="2023-03" db="EMBL/GenBank/DDBJ databases">
        <title>Amycolatopsis taiwanensis NBRC 103393.</title>
        <authorList>
            <person name="Ichikawa N."/>
            <person name="Sato H."/>
            <person name="Tonouchi N."/>
        </authorList>
    </citation>
    <scope>NUCLEOTIDE SEQUENCE</scope>
    <source>
        <strain evidence="3">NBRC 103393</strain>
    </source>
</reference>
<dbReference type="SUPFAM" id="SSF51735">
    <property type="entry name" value="NAD(P)-binding Rossmann-fold domains"/>
    <property type="match status" value="1"/>
</dbReference>
<dbReference type="InterPro" id="IPR020904">
    <property type="entry name" value="Sc_DH/Rdtase_CS"/>
</dbReference>
<evidence type="ECO:0000313" key="4">
    <source>
        <dbReference type="Proteomes" id="UP001165136"/>
    </source>
</evidence>
<dbReference type="Gene3D" id="3.40.50.720">
    <property type="entry name" value="NAD(P)-binding Rossmann-like Domain"/>
    <property type="match status" value="1"/>
</dbReference>
<dbReference type="GO" id="GO:0030497">
    <property type="term" value="P:fatty acid elongation"/>
    <property type="evidence" value="ECO:0007669"/>
    <property type="project" value="TreeGrafter"/>
</dbReference>
<proteinExistence type="inferred from homology"/>
<dbReference type="PANTHER" id="PTHR42760:SF40">
    <property type="entry name" value="3-OXOACYL-[ACYL-CARRIER-PROTEIN] REDUCTASE, CHLOROPLASTIC"/>
    <property type="match status" value="1"/>
</dbReference>
<dbReference type="PANTHER" id="PTHR42760">
    <property type="entry name" value="SHORT-CHAIN DEHYDROGENASES/REDUCTASES FAMILY MEMBER"/>
    <property type="match status" value="1"/>
</dbReference>
<name>A0A9W6QXJ7_9PSEU</name>
<protein>
    <submittedName>
        <fullName evidence="3">Beta-ketoacyl-ACP reductase</fullName>
    </submittedName>
</protein>
<dbReference type="EMBL" id="BSTI01000005">
    <property type="protein sequence ID" value="GLY65869.1"/>
    <property type="molecule type" value="Genomic_DNA"/>
</dbReference>
<dbReference type="CDD" id="cd05233">
    <property type="entry name" value="SDR_c"/>
    <property type="match status" value="1"/>
</dbReference>
<keyword evidence="4" id="KW-1185">Reference proteome</keyword>
<dbReference type="Proteomes" id="UP001165136">
    <property type="component" value="Unassembled WGS sequence"/>
</dbReference>
<dbReference type="FunFam" id="3.40.50.720:FF:000084">
    <property type="entry name" value="Short-chain dehydrogenase reductase"/>
    <property type="match status" value="1"/>
</dbReference>
<sequence length="256" mass="27174">MSPSHENRVALVTGAGSGIGRGIALRLAREGARVACVDVDQSRAAETVKAIEEESGTALALAADVRDRVTVKAAFEAAVDAWGRFDYLVNNAGLITMSSLEELTDEEWDLVVDVNLKGVYVVTQLAVPYFRESMRGAVVNLSTVEADVVVSSQGFAQVHYNASKGGVKMLTKALAVELSRYNVRVNAIAPGPVPTNFLPGVDLTAPEVLDAMKARLLVPRMGKPEDMAAAVSFLLSDDASYISGVQLPVDGGWLAR</sequence>